<dbReference type="GO" id="GO:0030288">
    <property type="term" value="C:outer membrane-bounded periplasmic space"/>
    <property type="evidence" value="ECO:0007669"/>
    <property type="project" value="TreeGrafter"/>
</dbReference>
<dbReference type="Proteomes" id="UP000436694">
    <property type="component" value="Unassembled WGS sequence"/>
</dbReference>
<dbReference type="PANTHER" id="PTHR11709:SF2">
    <property type="entry name" value="MULTICOPPER OXIDASE LPR1"/>
    <property type="match status" value="1"/>
</dbReference>
<dbReference type="Pfam" id="PF07732">
    <property type="entry name" value="Cu-oxidase_3"/>
    <property type="match status" value="1"/>
</dbReference>
<dbReference type="InterPro" id="IPR045087">
    <property type="entry name" value="Cu-oxidase_fam"/>
</dbReference>
<evidence type="ECO:0000256" key="1">
    <source>
        <dbReference type="ARBA" id="ARBA00022723"/>
    </source>
</evidence>
<dbReference type="PANTHER" id="PTHR11709">
    <property type="entry name" value="MULTI-COPPER OXIDASE"/>
    <property type="match status" value="1"/>
</dbReference>
<keyword evidence="3" id="KW-0732">Signal</keyword>
<dbReference type="Gene3D" id="2.60.40.420">
    <property type="entry name" value="Cupredoxins - blue copper proteins"/>
    <property type="match status" value="3"/>
</dbReference>
<evidence type="ECO:0000256" key="3">
    <source>
        <dbReference type="SAM" id="SignalP"/>
    </source>
</evidence>
<protein>
    <submittedName>
        <fullName evidence="6">Multicopper oxidase domain-containing protein</fullName>
    </submittedName>
</protein>
<dbReference type="InterPro" id="IPR002355">
    <property type="entry name" value="Cu_oxidase_Cu_BS"/>
</dbReference>
<dbReference type="InterPro" id="IPR033138">
    <property type="entry name" value="Cu_oxidase_CS"/>
</dbReference>
<gene>
    <name evidence="6" type="ORF">GG681_05970</name>
</gene>
<dbReference type="SUPFAM" id="SSF49503">
    <property type="entry name" value="Cupredoxins"/>
    <property type="match status" value="3"/>
</dbReference>
<keyword evidence="7" id="KW-1185">Reference proteome</keyword>
<name>A0A844AKG7_9RHOB</name>
<evidence type="ECO:0000259" key="5">
    <source>
        <dbReference type="Pfam" id="PF07732"/>
    </source>
</evidence>
<evidence type="ECO:0000313" key="6">
    <source>
        <dbReference type="EMBL" id="MQY42180.1"/>
    </source>
</evidence>
<feature type="domain" description="Plastocyanin-like" evidence="5">
    <location>
        <begin position="34"/>
        <end position="148"/>
    </location>
</feature>
<sequence>MKRRDFLISAAGAALAAPFATRLMAAPTQDLKIQRASYHFRGTPTLDMVSLSPDAPPPVIRGKRGVPMRLAVHNATPDYTAMHWHGLRIDNQMDGVPYLTQMPIGEGETFLYEFTPPDAGTYWYHPHCMTMAQMAHGLTGVMVIDEDEDAGFDGDQVINLRDFRLKEDGQFLPYYTARGAARGGTHGNVLTANWQDVPVYDHPSGALVRLRVVNTDTTRMYRLHLGAAKARIIAWDGHPVSQSVTLPSETDPLLVGPGQRVDFAVEMPRIEGETVQLFAELPGRPNHVMARLRATGGSLNRSLMELKPLAENPVAIPDLQNAQLHEFIFGWTPEGDAPNDGYCGSLGYSFWSINRTPWAGDAAKGVGPLATLERGKSYVLRLRNESPNLHPIHLHGLVFRPIRSNLRQLPPLWTDTALLLKDEIIDIALVADNPGDWAFHCHVIEHQKTGLAGYIRVT</sequence>
<organism evidence="6 7">
    <name type="scientific">Tritonibacter aquimaris</name>
    <dbReference type="NCBI Taxonomy" id="2663379"/>
    <lineage>
        <taxon>Bacteria</taxon>
        <taxon>Pseudomonadati</taxon>
        <taxon>Pseudomonadota</taxon>
        <taxon>Alphaproteobacteria</taxon>
        <taxon>Rhodobacterales</taxon>
        <taxon>Paracoccaceae</taxon>
        <taxon>Tritonibacter</taxon>
    </lineage>
</organism>
<feature type="signal peptide" evidence="3">
    <location>
        <begin position="1"/>
        <end position="25"/>
    </location>
</feature>
<dbReference type="Pfam" id="PF07731">
    <property type="entry name" value="Cu-oxidase_2"/>
    <property type="match status" value="1"/>
</dbReference>
<dbReference type="EMBL" id="WIXK01000002">
    <property type="protein sequence ID" value="MQY42180.1"/>
    <property type="molecule type" value="Genomic_DNA"/>
</dbReference>
<accession>A0A844AKG7</accession>
<reference evidence="6 7" key="1">
    <citation type="submission" date="2019-10" db="EMBL/GenBank/DDBJ databases">
        <title>Epibacterium sp. nov., isolated from seawater.</title>
        <authorList>
            <person name="Zhang X."/>
            <person name="Li N."/>
        </authorList>
    </citation>
    <scope>NUCLEOTIDE SEQUENCE [LARGE SCALE GENOMIC DNA]</scope>
    <source>
        <strain evidence="6 7">SM1969</strain>
    </source>
</reference>
<proteinExistence type="predicted"/>
<keyword evidence="1" id="KW-0479">Metal-binding</keyword>
<evidence type="ECO:0000256" key="2">
    <source>
        <dbReference type="ARBA" id="ARBA00023002"/>
    </source>
</evidence>
<dbReference type="PROSITE" id="PS00079">
    <property type="entry name" value="MULTICOPPER_OXIDASE1"/>
    <property type="match status" value="1"/>
</dbReference>
<evidence type="ECO:0000259" key="4">
    <source>
        <dbReference type="Pfam" id="PF07731"/>
    </source>
</evidence>
<keyword evidence="2" id="KW-0560">Oxidoreductase</keyword>
<dbReference type="GO" id="GO:0016491">
    <property type="term" value="F:oxidoreductase activity"/>
    <property type="evidence" value="ECO:0007669"/>
    <property type="project" value="UniProtKB-KW"/>
</dbReference>
<dbReference type="GO" id="GO:0005507">
    <property type="term" value="F:copper ion binding"/>
    <property type="evidence" value="ECO:0007669"/>
    <property type="project" value="InterPro"/>
</dbReference>
<dbReference type="PROSITE" id="PS00080">
    <property type="entry name" value="MULTICOPPER_OXIDASE2"/>
    <property type="match status" value="1"/>
</dbReference>
<evidence type="ECO:0000313" key="7">
    <source>
        <dbReference type="Proteomes" id="UP000436694"/>
    </source>
</evidence>
<dbReference type="InterPro" id="IPR011707">
    <property type="entry name" value="Cu-oxidase-like_N"/>
</dbReference>
<dbReference type="AlphaFoldDB" id="A0A844AKG7"/>
<feature type="domain" description="Plastocyanin-like" evidence="4">
    <location>
        <begin position="368"/>
        <end position="457"/>
    </location>
</feature>
<dbReference type="RefSeq" id="WP_153546070.1">
    <property type="nucleotide sequence ID" value="NZ_WIXK01000002.1"/>
</dbReference>
<dbReference type="InterPro" id="IPR011706">
    <property type="entry name" value="Cu-oxidase_C"/>
</dbReference>
<dbReference type="InterPro" id="IPR008972">
    <property type="entry name" value="Cupredoxin"/>
</dbReference>
<comment type="caution">
    <text evidence="6">The sequence shown here is derived from an EMBL/GenBank/DDBJ whole genome shotgun (WGS) entry which is preliminary data.</text>
</comment>
<dbReference type="CDD" id="cd13906">
    <property type="entry name" value="CuRO_3_CumA_like"/>
    <property type="match status" value="1"/>
</dbReference>
<feature type="chain" id="PRO_5032308139" evidence="3">
    <location>
        <begin position="26"/>
        <end position="458"/>
    </location>
</feature>